<dbReference type="SUPFAM" id="SSF56655">
    <property type="entry name" value="Carbohydrate phosphatase"/>
    <property type="match status" value="1"/>
</dbReference>
<comment type="caution">
    <text evidence="9">The sequence shown here is derived from an EMBL/GenBank/DDBJ whole genome shotgun (WGS) entry which is preliminary data.</text>
</comment>
<dbReference type="PANTHER" id="PTHR20854:SF4">
    <property type="entry name" value="INOSITOL-1-MONOPHOSPHATASE-RELATED"/>
    <property type="match status" value="1"/>
</dbReference>
<feature type="binding site" evidence="7">
    <location>
        <position position="97"/>
    </location>
    <ligand>
        <name>Mg(2+)</name>
        <dbReference type="ChEBI" id="CHEBI:18420"/>
        <label>1</label>
        <note>catalytic</note>
    </ligand>
</feature>
<dbReference type="InterPro" id="IPR020583">
    <property type="entry name" value="Inositol_monoP_metal-BS"/>
</dbReference>
<evidence type="ECO:0000256" key="7">
    <source>
        <dbReference type="PIRSR" id="PIRSR600760-2"/>
    </source>
</evidence>
<dbReference type="PROSITE" id="PS00629">
    <property type="entry name" value="IMP_1"/>
    <property type="match status" value="1"/>
</dbReference>
<dbReference type="InterPro" id="IPR000760">
    <property type="entry name" value="Inositol_monophosphatase-like"/>
</dbReference>
<evidence type="ECO:0000256" key="4">
    <source>
        <dbReference type="ARBA" id="ARBA00022723"/>
    </source>
</evidence>
<dbReference type="Gene3D" id="3.30.540.10">
    <property type="entry name" value="Fructose-1,6-Bisphosphatase, subunit A, domain 1"/>
    <property type="match status" value="1"/>
</dbReference>
<feature type="binding site" evidence="7">
    <location>
        <position position="232"/>
    </location>
    <ligand>
        <name>Mg(2+)</name>
        <dbReference type="ChEBI" id="CHEBI:18420"/>
        <label>1</label>
        <note>catalytic</note>
    </ligand>
</feature>
<reference evidence="9" key="1">
    <citation type="submission" date="2020-12" db="EMBL/GenBank/DDBJ databases">
        <title>Leucobacter sp. CAS2, isolated from Chromium sludge.</title>
        <authorList>
            <person name="Xu Z."/>
        </authorList>
    </citation>
    <scope>NUCLEOTIDE SEQUENCE</scope>
    <source>
        <strain evidence="9">CSA2</strain>
    </source>
</reference>
<dbReference type="Gene3D" id="3.40.190.80">
    <property type="match status" value="1"/>
</dbReference>
<sequence>MTAAPLSPSLDPALLAELAAIASAAARSTGTLIRELREDGVSVAASKSSATDIVTLADREAEAHLVRALQAARPDDGILGEEGAGIAGTSGITWVVDPIDGTVNYAYGLPLYSVSVAATVADPGATADGRRAVAGAVSAPRLDEHFEAWEGGGARLNGRPIGISGATELGMSLVATGFGYTVERRTEQAEMAARLIPQARDLRRLGSAAYDLCSFAAGRIDAYYERGLQPWDYAAGLLIAREAGGAVEGRDAATPPGEPLVFAAAPGLIDELRRVVLG</sequence>
<keyword evidence="4 7" id="KW-0479">Metal-binding</keyword>
<dbReference type="Proteomes" id="UP000618733">
    <property type="component" value="Unassembled WGS sequence"/>
</dbReference>
<accession>A0A934QAK6</accession>
<dbReference type="GO" id="GO:0006020">
    <property type="term" value="P:inositol metabolic process"/>
    <property type="evidence" value="ECO:0007669"/>
    <property type="project" value="TreeGrafter"/>
</dbReference>
<feature type="binding site" evidence="7">
    <location>
        <position position="99"/>
    </location>
    <ligand>
        <name>Mg(2+)</name>
        <dbReference type="ChEBI" id="CHEBI:18420"/>
        <label>1</label>
        <note>catalytic</note>
    </ligand>
</feature>
<evidence type="ECO:0000256" key="5">
    <source>
        <dbReference type="ARBA" id="ARBA00022801"/>
    </source>
</evidence>
<dbReference type="PROSITE" id="PS00630">
    <property type="entry name" value="IMP_2"/>
    <property type="match status" value="1"/>
</dbReference>
<comment type="cofactor">
    <cofactor evidence="2 7 8">
        <name>Mg(2+)</name>
        <dbReference type="ChEBI" id="CHEBI:18420"/>
    </cofactor>
</comment>
<evidence type="ECO:0000256" key="1">
    <source>
        <dbReference type="ARBA" id="ARBA00001033"/>
    </source>
</evidence>
<evidence type="ECO:0000313" key="10">
    <source>
        <dbReference type="Proteomes" id="UP000618733"/>
    </source>
</evidence>
<feature type="binding site" evidence="7">
    <location>
        <position position="100"/>
    </location>
    <ligand>
        <name>Mg(2+)</name>
        <dbReference type="ChEBI" id="CHEBI:18420"/>
        <label>1</label>
        <note>catalytic</note>
    </ligand>
</feature>
<dbReference type="PANTHER" id="PTHR20854">
    <property type="entry name" value="INOSITOL MONOPHOSPHATASE"/>
    <property type="match status" value="1"/>
</dbReference>
<protein>
    <recommendedName>
        <fullName evidence="8">Inositol-1-monophosphatase</fullName>
        <ecNumber evidence="8">3.1.3.25</ecNumber>
    </recommendedName>
</protein>
<dbReference type="GO" id="GO:0046872">
    <property type="term" value="F:metal ion binding"/>
    <property type="evidence" value="ECO:0007669"/>
    <property type="project" value="UniProtKB-KW"/>
</dbReference>
<dbReference type="RefSeq" id="WP_200131048.1">
    <property type="nucleotide sequence ID" value="NZ_JAEHOI010000002.1"/>
</dbReference>
<dbReference type="AlphaFoldDB" id="A0A934QAK6"/>
<keyword evidence="6 7" id="KW-0460">Magnesium</keyword>
<name>A0A934QAK6_9MICO</name>
<dbReference type="GO" id="GO:0008934">
    <property type="term" value="F:inositol monophosphate 1-phosphatase activity"/>
    <property type="evidence" value="ECO:0007669"/>
    <property type="project" value="InterPro"/>
</dbReference>
<evidence type="ECO:0000256" key="6">
    <source>
        <dbReference type="ARBA" id="ARBA00022842"/>
    </source>
</evidence>
<gene>
    <name evidence="9" type="ORF">JD292_01890</name>
</gene>
<dbReference type="EC" id="3.1.3.25" evidence="8"/>
<comment type="catalytic activity">
    <reaction evidence="1 8">
        <text>a myo-inositol phosphate + H2O = myo-inositol + phosphate</text>
        <dbReference type="Rhea" id="RHEA:24056"/>
        <dbReference type="ChEBI" id="CHEBI:15377"/>
        <dbReference type="ChEBI" id="CHEBI:17268"/>
        <dbReference type="ChEBI" id="CHEBI:43474"/>
        <dbReference type="ChEBI" id="CHEBI:84139"/>
        <dbReference type="EC" id="3.1.3.25"/>
    </reaction>
</comment>
<dbReference type="EMBL" id="JAEHOI010000002">
    <property type="protein sequence ID" value="MBK0420833.1"/>
    <property type="molecule type" value="Genomic_DNA"/>
</dbReference>
<comment type="similarity">
    <text evidence="3 8">Belongs to the inositol monophosphatase superfamily.</text>
</comment>
<evidence type="ECO:0000256" key="8">
    <source>
        <dbReference type="RuleBase" id="RU364068"/>
    </source>
</evidence>
<evidence type="ECO:0000256" key="2">
    <source>
        <dbReference type="ARBA" id="ARBA00001946"/>
    </source>
</evidence>
<organism evidence="9 10">
    <name type="scientific">Leucobacter edaphi</name>
    <dbReference type="NCBI Taxonomy" id="2796472"/>
    <lineage>
        <taxon>Bacteria</taxon>
        <taxon>Bacillati</taxon>
        <taxon>Actinomycetota</taxon>
        <taxon>Actinomycetes</taxon>
        <taxon>Micrococcales</taxon>
        <taxon>Microbacteriaceae</taxon>
        <taxon>Leucobacter</taxon>
    </lineage>
</organism>
<dbReference type="InterPro" id="IPR033942">
    <property type="entry name" value="IMPase"/>
</dbReference>
<proteinExistence type="inferred from homology"/>
<keyword evidence="5 8" id="KW-0378">Hydrolase</keyword>
<dbReference type="GO" id="GO:0046854">
    <property type="term" value="P:phosphatidylinositol phosphate biosynthetic process"/>
    <property type="evidence" value="ECO:0007669"/>
    <property type="project" value="InterPro"/>
</dbReference>
<dbReference type="PRINTS" id="PR00377">
    <property type="entry name" value="IMPHPHTASES"/>
</dbReference>
<dbReference type="Pfam" id="PF00459">
    <property type="entry name" value="Inositol_P"/>
    <property type="match status" value="1"/>
</dbReference>
<dbReference type="InterPro" id="IPR020550">
    <property type="entry name" value="Inositol_monophosphatase_CS"/>
</dbReference>
<feature type="binding site" evidence="7">
    <location>
        <position position="81"/>
    </location>
    <ligand>
        <name>Mg(2+)</name>
        <dbReference type="ChEBI" id="CHEBI:18420"/>
        <label>1</label>
        <note>catalytic</note>
    </ligand>
</feature>
<evidence type="ECO:0000256" key="3">
    <source>
        <dbReference type="ARBA" id="ARBA00009759"/>
    </source>
</evidence>
<keyword evidence="10" id="KW-1185">Reference proteome</keyword>
<dbReference type="CDD" id="cd01639">
    <property type="entry name" value="IMPase"/>
    <property type="match status" value="1"/>
</dbReference>
<dbReference type="GO" id="GO:0007165">
    <property type="term" value="P:signal transduction"/>
    <property type="evidence" value="ECO:0007669"/>
    <property type="project" value="TreeGrafter"/>
</dbReference>
<evidence type="ECO:0000313" key="9">
    <source>
        <dbReference type="EMBL" id="MBK0420833.1"/>
    </source>
</evidence>